<dbReference type="Gene3D" id="3.30.1490.300">
    <property type="match status" value="1"/>
</dbReference>
<organism evidence="2 3">
    <name type="scientific">candidate division CPR1 bacterium GW2011_GWA2_42_17</name>
    <dbReference type="NCBI Taxonomy" id="1618341"/>
    <lineage>
        <taxon>Bacteria</taxon>
        <taxon>candidate division CPR1</taxon>
    </lineage>
</organism>
<dbReference type="PANTHER" id="PTHR32432">
    <property type="entry name" value="CELL DIVISION PROTEIN FTSA-RELATED"/>
    <property type="match status" value="1"/>
</dbReference>
<dbReference type="InterPro" id="IPR050696">
    <property type="entry name" value="FtsA/MreB"/>
</dbReference>
<keyword evidence="1" id="KW-0472">Membrane</keyword>
<dbReference type="Pfam" id="PF11104">
    <property type="entry name" value="PilM_2"/>
    <property type="match status" value="1"/>
</dbReference>
<dbReference type="InterPro" id="IPR007813">
    <property type="entry name" value="PilN"/>
</dbReference>
<dbReference type="Pfam" id="PF05137">
    <property type="entry name" value="PilN"/>
    <property type="match status" value="1"/>
</dbReference>
<comment type="caution">
    <text evidence="2">The sequence shown here is derived from an EMBL/GenBank/DDBJ whole genome shotgun (WGS) entry which is preliminary data.</text>
</comment>
<evidence type="ECO:0000313" key="3">
    <source>
        <dbReference type="Proteomes" id="UP000034875"/>
    </source>
</evidence>
<keyword evidence="1" id="KW-0812">Transmembrane</keyword>
<dbReference type="Proteomes" id="UP000034875">
    <property type="component" value="Unassembled WGS sequence"/>
</dbReference>
<dbReference type="AlphaFoldDB" id="A0A0G0Z7Y7"/>
<dbReference type="PANTHER" id="PTHR32432:SF3">
    <property type="entry name" value="ETHANOLAMINE UTILIZATION PROTEIN EUTJ"/>
    <property type="match status" value="1"/>
</dbReference>
<dbReference type="EMBL" id="LCCZ01000001">
    <property type="protein sequence ID" value="KKS44749.1"/>
    <property type="molecule type" value="Genomic_DNA"/>
</dbReference>
<feature type="transmembrane region" description="Helical" evidence="1">
    <location>
        <begin position="331"/>
        <end position="355"/>
    </location>
</feature>
<name>A0A0G0Z7Y7_9BACT</name>
<protein>
    <recommendedName>
        <fullName evidence="4">Type IV pilus assembly protein PilM</fullName>
    </recommendedName>
</protein>
<dbReference type="InterPro" id="IPR005883">
    <property type="entry name" value="PilM"/>
</dbReference>
<evidence type="ECO:0008006" key="4">
    <source>
        <dbReference type="Google" id="ProtNLM"/>
    </source>
</evidence>
<sequence>MLNKSQSCIGIYLSDDVLKVAQVVSSGANAKLLKVLGKEIKGLSGLELSKTIQTSISGFNVKSSKIFLVLPSSITTTKNIEIPSVNPEEIKSIVSLQAGRHTPLSREEIQIGFVNLGIYKNNFSKVLLVIANKNILKNQLGVLDKIGLKIQKVLFAPEGIAGFYSEILGLKSETTPTGIIDIGQQSTDFIVVFKGMPFASRHIPIGKSQLASEGSAAQDKLIEELGKTIESYKTEGIEQIPVNYLISSEDDQSQKMQPLLKEKLNWNVEMVAFVNNIKAQKDVLKNLAEKSSDSSFLDVVTSTAMVAEAQVNLMLEEVQLQKSIEAQGRELFKAAVLGFVVLILVMCGYGSKYYFNNAFFKKLKNEYKENRKEVEELENLSIKTKIIQNYLANRMISLDTINELYRNIPNEIYLTSVVMDETGTVSVQGISDIASLVFNLGTTLKESNLFKSVNIKSTVAKKDRGKDVHAFEITLKLKTSSDEEGKKTENKEEKKP</sequence>
<reference evidence="2 3" key="1">
    <citation type="journal article" date="2015" name="Nature">
        <title>rRNA introns, odd ribosomes, and small enigmatic genomes across a large radiation of phyla.</title>
        <authorList>
            <person name="Brown C.T."/>
            <person name="Hug L.A."/>
            <person name="Thomas B.C."/>
            <person name="Sharon I."/>
            <person name="Castelle C.J."/>
            <person name="Singh A."/>
            <person name="Wilkins M.J."/>
            <person name="Williams K.H."/>
            <person name="Banfield J.F."/>
        </authorList>
    </citation>
    <scope>NUCLEOTIDE SEQUENCE [LARGE SCALE GENOMIC DNA]</scope>
</reference>
<gene>
    <name evidence="2" type="ORF">UV05_C0001G0009</name>
</gene>
<keyword evidence="1" id="KW-1133">Transmembrane helix</keyword>
<evidence type="ECO:0000256" key="1">
    <source>
        <dbReference type="SAM" id="Phobius"/>
    </source>
</evidence>
<accession>A0A0G0Z7Y7</accession>
<evidence type="ECO:0000313" key="2">
    <source>
        <dbReference type="EMBL" id="KKS44749.1"/>
    </source>
</evidence>
<proteinExistence type="predicted"/>
<dbReference type="Gene3D" id="3.30.420.40">
    <property type="match status" value="2"/>
</dbReference>